<evidence type="ECO:0000256" key="8">
    <source>
        <dbReference type="ARBA" id="ARBA00049902"/>
    </source>
</evidence>
<dbReference type="GeneID" id="90983932"/>
<dbReference type="InterPro" id="IPR050396">
    <property type="entry name" value="Glycosyltr_51/Transpeptidase"/>
</dbReference>
<evidence type="ECO:0000259" key="9">
    <source>
        <dbReference type="Pfam" id="PF00905"/>
    </source>
</evidence>
<dbReference type="STRING" id="2754.EH55_06580"/>
<dbReference type="OrthoDB" id="9766909at2"/>
<dbReference type="EC" id="2.4.99.28" evidence="7"/>
<evidence type="ECO:0000313" key="12">
    <source>
        <dbReference type="EMBL" id="KEJ92042.1"/>
    </source>
</evidence>
<dbReference type="GO" id="GO:0008658">
    <property type="term" value="F:penicillin binding"/>
    <property type="evidence" value="ECO:0007669"/>
    <property type="project" value="InterPro"/>
</dbReference>
<sequence length="769" mass="82123">MKVSKKLRKLSAKAAAAYQNHRRKPLPLRLLTAAAVAFFAARALLLATFPLEAVAGRPASLVVTDRSGAPLRGFLSASGEWRLPVPLSEMGSVMPRAVVALEDRRFYFHGGVDIFALLRAALQNAKNGRVVSGASTITSQTVRLAVARPRTHAAKFIEFAQASALEFFMDKDKILETYLNSVPFGGNIRGIEAAARSWFGKPAKELSLAEAALLAGLLRGPAYYRPDRRPERAKELRDRIIDTLRRRGVVGEEEARRAKKEPLPRARLALSGARVQAAEAAARFGGAAFAADGYGRFRSTVDSRLQRLVLSELLRRLPAAEREITACAVLVENDGGAVRAYVGNAREGTEGASSWVDCAQSERSPGSLLKPFIYALAFQSGKASPSSMLCDVPDGAGGGTRNFDRLYRGPVSARAALAESLNAPAVEIFRRVGAENVLNFLRTLGFSHLTRAAAYYGESLALGGCGVTPLETARAYLALASGGSAGALRWGEEEAKPRGPSLLAPGAAFMTLDILKDVRRNLPAFADADSDGKRIAFKTGTSYGLRDAWCAAVTKKYTLVVWFGDPRGRPHRSLVGLKAAAPAAAAIMLVLTEKGEPWFAPPPGTVKKELCPLSGAPRNQYCPKSRSDYVIEGVTDDAPCVMHAYSGGKVVIKWPQKIERWRAARGGGKDEGLEIISPKDGASYVKRGGGDEIPLAASGGRGEIFWFADGVLIEKTGEAPVWKMSGGRHTIAAADEYGNAAEAEITVKEPASGAEGEIPLLEESGGQAL</sequence>
<dbReference type="GO" id="GO:0008955">
    <property type="term" value="F:peptidoglycan glycosyltransferase activity"/>
    <property type="evidence" value="ECO:0007669"/>
    <property type="project" value="UniProtKB-EC"/>
</dbReference>
<dbReference type="AlphaFoldDB" id="A0A073J2X5"/>
<evidence type="ECO:0000256" key="5">
    <source>
        <dbReference type="ARBA" id="ARBA00022801"/>
    </source>
</evidence>
<feature type="domain" description="Penicillin-binding C-terminal" evidence="11">
    <location>
        <begin position="669"/>
        <end position="744"/>
    </location>
</feature>
<evidence type="ECO:0000256" key="3">
    <source>
        <dbReference type="ARBA" id="ARBA00022676"/>
    </source>
</evidence>
<feature type="domain" description="Glycosyl transferase family 51" evidence="10">
    <location>
        <begin position="78"/>
        <end position="244"/>
    </location>
</feature>
<comment type="caution">
    <text evidence="12">The sequence shown here is derived from an EMBL/GenBank/DDBJ whole genome shotgun (WGS) entry which is preliminary data.</text>
</comment>
<dbReference type="InterPro" id="IPR011815">
    <property type="entry name" value="PBP_1c"/>
</dbReference>
<dbReference type="PANTHER" id="PTHR32282:SF15">
    <property type="entry name" value="PENICILLIN-BINDING PROTEIN 1C"/>
    <property type="match status" value="1"/>
</dbReference>
<dbReference type="NCBIfam" id="TIGR02073">
    <property type="entry name" value="PBP_1c"/>
    <property type="match status" value="1"/>
</dbReference>
<dbReference type="RefSeq" id="WP_051682774.1">
    <property type="nucleotide sequence ID" value="NZ_JMKI01000036.1"/>
</dbReference>
<feature type="domain" description="Penicillin-binding protein transpeptidase" evidence="9">
    <location>
        <begin position="327"/>
        <end position="588"/>
    </location>
</feature>
<organism evidence="12 13">
    <name type="scientific">Synergistes jonesii</name>
    <dbReference type="NCBI Taxonomy" id="2754"/>
    <lineage>
        <taxon>Bacteria</taxon>
        <taxon>Thermotogati</taxon>
        <taxon>Synergistota</taxon>
        <taxon>Synergistia</taxon>
        <taxon>Synergistales</taxon>
        <taxon>Synergistaceae</taxon>
        <taxon>Synergistes</taxon>
    </lineage>
</organism>
<evidence type="ECO:0000256" key="7">
    <source>
        <dbReference type="ARBA" id="ARBA00044770"/>
    </source>
</evidence>
<dbReference type="InterPro" id="IPR001264">
    <property type="entry name" value="Glyco_trans_51"/>
</dbReference>
<proteinExistence type="predicted"/>
<dbReference type="InterPro" id="IPR009647">
    <property type="entry name" value="PBP_C"/>
</dbReference>
<dbReference type="SUPFAM" id="SSF53955">
    <property type="entry name" value="Lysozyme-like"/>
    <property type="match status" value="1"/>
</dbReference>
<name>A0A073J2X5_9BACT</name>
<comment type="catalytic activity">
    <reaction evidence="8">
        <text>[GlcNAc-(1-&gt;4)-Mur2Ac(oyl-L-Ala-gamma-D-Glu-L-Lys-D-Ala-D-Ala)](n)-di-trans,octa-cis-undecaprenyl diphosphate + beta-D-GlcNAc-(1-&gt;4)-Mur2Ac(oyl-L-Ala-gamma-D-Glu-L-Lys-D-Ala-D-Ala)-di-trans,octa-cis-undecaprenyl diphosphate = [GlcNAc-(1-&gt;4)-Mur2Ac(oyl-L-Ala-gamma-D-Glu-L-Lys-D-Ala-D-Ala)](n+1)-di-trans,octa-cis-undecaprenyl diphosphate + di-trans,octa-cis-undecaprenyl diphosphate + H(+)</text>
        <dbReference type="Rhea" id="RHEA:23708"/>
        <dbReference type="Rhea" id="RHEA-COMP:9602"/>
        <dbReference type="Rhea" id="RHEA-COMP:9603"/>
        <dbReference type="ChEBI" id="CHEBI:15378"/>
        <dbReference type="ChEBI" id="CHEBI:58405"/>
        <dbReference type="ChEBI" id="CHEBI:60033"/>
        <dbReference type="ChEBI" id="CHEBI:78435"/>
        <dbReference type="EC" id="2.4.99.28"/>
    </reaction>
</comment>
<keyword evidence="13" id="KW-1185">Reference proteome</keyword>
<dbReference type="Proteomes" id="UP000027665">
    <property type="component" value="Unassembled WGS sequence"/>
</dbReference>
<accession>A0A073J2X5</accession>
<dbReference type="Gene3D" id="3.40.710.10">
    <property type="entry name" value="DD-peptidase/beta-lactamase superfamily"/>
    <property type="match status" value="1"/>
</dbReference>
<keyword evidence="5" id="KW-0378">Hydrolase</keyword>
<keyword evidence="3" id="KW-0328">Glycosyltransferase</keyword>
<protein>
    <recommendedName>
        <fullName evidence="7">peptidoglycan glycosyltransferase</fullName>
        <ecNumber evidence="7">2.4.99.28</ecNumber>
    </recommendedName>
</protein>
<dbReference type="GO" id="GO:0006508">
    <property type="term" value="P:proteolysis"/>
    <property type="evidence" value="ECO:0007669"/>
    <property type="project" value="UniProtKB-KW"/>
</dbReference>
<evidence type="ECO:0000259" key="10">
    <source>
        <dbReference type="Pfam" id="PF00912"/>
    </source>
</evidence>
<evidence type="ECO:0000259" key="11">
    <source>
        <dbReference type="Pfam" id="PF06832"/>
    </source>
</evidence>
<dbReference type="InterPro" id="IPR023346">
    <property type="entry name" value="Lysozyme-like_dom_sf"/>
</dbReference>
<dbReference type="Pfam" id="PF00912">
    <property type="entry name" value="Transgly"/>
    <property type="match status" value="1"/>
</dbReference>
<keyword evidence="4" id="KW-0808">Transferase</keyword>
<dbReference type="PANTHER" id="PTHR32282">
    <property type="entry name" value="BINDING PROTEIN TRANSPEPTIDASE, PUTATIVE-RELATED"/>
    <property type="match status" value="1"/>
</dbReference>
<evidence type="ECO:0000256" key="2">
    <source>
        <dbReference type="ARBA" id="ARBA00022670"/>
    </source>
</evidence>
<dbReference type="Pfam" id="PF00905">
    <property type="entry name" value="Transpeptidase"/>
    <property type="match status" value="1"/>
</dbReference>
<evidence type="ECO:0000256" key="4">
    <source>
        <dbReference type="ARBA" id="ARBA00022679"/>
    </source>
</evidence>
<keyword evidence="2" id="KW-0645">Protease</keyword>
<dbReference type="InterPro" id="IPR036950">
    <property type="entry name" value="PBP_transglycosylase"/>
</dbReference>
<dbReference type="eggNOG" id="COG4953">
    <property type="taxonomic scope" value="Bacteria"/>
</dbReference>
<evidence type="ECO:0000313" key="13">
    <source>
        <dbReference type="Proteomes" id="UP000027665"/>
    </source>
</evidence>
<dbReference type="InterPro" id="IPR001460">
    <property type="entry name" value="PCN-bd_Tpept"/>
</dbReference>
<dbReference type="EMBL" id="JMKI01000036">
    <property type="protein sequence ID" value="KEJ92042.1"/>
    <property type="molecule type" value="Genomic_DNA"/>
</dbReference>
<keyword evidence="1" id="KW-0121">Carboxypeptidase</keyword>
<dbReference type="InterPro" id="IPR012338">
    <property type="entry name" value="Beta-lactam/transpept-like"/>
</dbReference>
<evidence type="ECO:0000256" key="6">
    <source>
        <dbReference type="ARBA" id="ARBA00023268"/>
    </source>
</evidence>
<dbReference type="GO" id="GO:0030288">
    <property type="term" value="C:outer membrane-bounded periplasmic space"/>
    <property type="evidence" value="ECO:0007669"/>
    <property type="project" value="TreeGrafter"/>
</dbReference>
<dbReference type="Pfam" id="PF06832">
    <property type="entry name" value="BiPBP_C"/>
    <property type="match status" value="1"/>
</dbReference>
<dbReference type="GO" id="GO:0004180">
    <property type="term" value="F:carboxypeptidase activity"/>
    <property type="evidence" value="ECO:0007669"/>
    <property type="project" value="UniProtKB-KW"/>
</dbReference>
<evidence type="ECO:0000256" key="1">
    <source>
        <dbReference type="ARBA" id="ARBA00022645"/>
    </source>
</evidence>
<dbReference type="SUPFAM" id="SSF56601">
    <property type="entry name" value="beta-lactamase/transpeptidase-like"/>
    <property type="match status" value="1"/>
</dbReference>
<keyword evidence="6" id="KW-0511">Multifunctional enzyme</keyword>
<reference evidence="12 13" key="1">
    <citation type="submission" date="2014-04" db="EMBL/GenBank/DDBJ databases">
        <title>Draft Genome Sequence of Synergistes jonesii.</title>
        <authorList>
            <person name="Coil D.A."/>
            <person name="Eisen J.A."/>
            <person name="Holland-Moritz H.E."/>
        </authorList>
    </citation>
    <scope>NUCLEOTIDE SEQUENCE [LARGE SCALE GENOMIC DNA]</scope>
    <source>
        <strain evidence="12 13">78-1</strain>
    </source>
</reference>
<gene>
    <name evidence="12" type="ORF">EH55_06580</name>
</gene>
<dbReference type="GO" id="GO:0009252">
    <property type="term" value="P:peptidoglycan biosynthetic process"/>
    <property type="evidence" value="ECO:0007669"/>
    <property type="project" value="InterPro"/>
</dbReference>
<dbReference type="Gene3D" id="1.10.3810.10">
    <property type="entry name" value="Biosynthetic peptidoglycan transglycosylase-like"/>
    <property type="match status" value="1"/>
</dbReference>